<dbReference type="GO" id="GO:0008255">
    <property type="term" value="F:ecdysis-triggering hormone activity"/>
    <property type="evidence" value="ECO:0007669"/>
    <property type="project" value="InterPro"/>
</dbReference>
<comment type="caution">
    <text evidence="3">The sequence shown here is derived from an EMBL/GenBank/DDBJ whole genome shotgun (WGS) entry which is preliminary data.</text>
</comment>
<reference evidence="3" key="2">
    <citation type="journal article" date="2023" name="Commun. Biol.">
        <title>Intrasexual cuticular hydrocarbon dimorphism in a wasp sheds light on hydrocarbon biosynthesis genes in Hymenoptera.</title>
        <authorList>
            <person name="Moris V.C."/>
            <person name="Podsiadlowski L."/>
            <person name="Martin S."/>
            <person name="Oeyen J.P."/>
            <person name="Donath A."/>
            <person name="Petersen M."/>
            <person name="Wilbrandt J."/>
            <person name="Misof B."/>
            <person name="Liedtke D."/>
            <person name="Thamm M."/>
            <person name="Scheiner R."/>
            <person name="Schmitt T."/>
            <person name="Niehuis O."/>
        </authorList>
    </citation>
    <scope>NUCLEOTIDE SEQUENCE</scope>
    <source>
        <strain evidence="3">GBR_01_08_01A</strain>
    </source>
</reference>
<dbReference type="Pfam" id="PF04736">
    <property type="entry name" value="Eclosion"/>
    <property type="match status" value="1"/>
</dbReference>
<dbReference type="EMBL" id="JAIFRP010000006">
    <property type="protein sequence ID" value="KAK2587710.1"/>
    <property type="molecule type" value="Genomic_DNA"/>
</dbReference>
<feature type="compositionally biased region" description="Acidic residues" evidence="2">
    <location>
        <begin position="460"/>
        <end position="472"/>
    </location>
</feature>
<gene>
    <name evidence="3" type="ORF">KPH14_003823</name>
</gene>
<evidence type="ECO:0000313" key="3">
    <source>
        <dbReference type="EMBL" id="KAK2587710.1"/>
    </source>
</evidence>
<protein>
    <submittedName>
        <fullName evidence="3">Uncharacterized protein</fullName>
    </submittedName>
</protein>
<dbReference type="GO" id="GO:0007218">
    <property type="term" value="P:neuropeptide signaling pathway"/>
    <property type="evidence" value="ECO:0007669"/>
    <property type="project" value="InterPro"/>
</dbReference>
<accession>A0AAD9RY23</accession>
<dbReference type="AlphaFoldDB" id="A0AAD9RY23"/>
<feature type="coiled-coil region" evidence="1">
    <location>
        <begin position="714"/>
        <end position="767"/>
    </location>
</feature>
<evidence type="ECO:0000256" key="2">
    <source>
        <dbReference type="SAM" id="MobiDB-lite"/>
    </source>
</evidence>
<feature type="compositionally biased region" description="Acidic residues" evidence="2">
    <location>
        <begin position="533"/>
        <end position="548"/>
    </location>
</feature>
<feature type="region of interest" description="Disordered" evidence="2">
    <location>
        <begin position="178"/>
        <end position="205"/>
    </location>
</feature>
<feature type="region of interest" description="Disordered" evidence="2">
    <location>
        <begin position="342"/>
        <end position="559"/>
    </location>
</feature>
<evidence type="ECO:0000256" key="1">
    <source>
        <dbReference type="SAM" id="Coils"/>
    </source>
</evidence>
<evidence type="ECO:0000313" key="4">
    <source>
        <dbReference type="Proteomes" id="UP001258017"/>
    </source>
</evidence>
<name>A0AAD9RY23_9HYME</name>
<reference evidence="3" key="1">
    <citation type="submission" date="2021-08" db="EMBL/GenBank/DDBJ databases">
        <authorList>
            <person name="Misof B."/>
            <person name="Oliver O."/>
            <person name="Podsiadlowski L."/>
            <person name="Donath A."/>
            <person name="Peters R."/>
            <person name="Mayer C."/>
            <person name="Rust J."/>
            <person name="Gunkel S."/>
            <person name="Lesny P."/>
            <person name="Martin S."/>
            <person name="Oeyen J.P."/>
            <person name="Petersen M."/>
            <person name="Panagiotis P."/>
            <person name="Wilbrandt J."/>
            <person name="Tanja T."/>
        </authorList>
    </citation>
    <scope>NUCLEOTIDE SEQUENCE</scope>
    <source>
        <strain evidence="3">GBR_01_08_01A</strain>
        <tissue evidence="3">Thorax + abdomen</tissue>
    </source>
</reference>
<keyword evidence="1" id="KW-0175">Coiled coil</keyword>
<feature type="compositionally biased region" description="Polar residues" evidence="2">
    <location>
        <begin position="372"/>
        <end position="381"/>
    </location>
</feature>
<sequence>MLQILHGRLGFLNAISSFWIDTGTLRLPREPNREVKSGLPAFYAWLINPMRKLSLKKSESFGNELRDQHFQKYPKYSRDTPNLFLWKRLVQTVTTTDILSPLEKVVSNNLAFEDESRRSSDKRHVRRGENNHSATSIVDDVMELTTIVKKIRDRNKRNTRTTNRSLYYVNQDITNKRFKRSTTSDDSKKQNNSHNVTEEPVTSTEKLYRHPKLSYEDEKIEKVTLESIDADNENRTNVNQFTDFSKRIWDIINGTRPSFKIVVPPMKTPRERQTAIFKKGHAMSASEVVDLNIPYNETGSLNIGNKKSLMEVPFDERRPSEEDELEKYVKVEVEGIDDRSTIGSFDTVTDTKPVDDRTANYNPNEAAYVENVNCSSDKTGSLNGGTEADDQIADSPDELGSYVENLNIPCDETDDESSNGTEKSSAIREALNESSSKDEKPIGNDQTVYDPDNIPYVEVPDYEDEREESLDEEDRRRAKEKNVDLLNISNVSPDFVGTVKTAGSVNSEREDKKDDSRRENLKSSDRVTAIEETREETESPENVQDDLNDDKKDEDGELDEESVLSAIHFDINEYKKPFNLDDFLKNEPFFAKLRKNKDGVRESSERDEVTGNEYSSAFDNNASVDFANVDEQEPRNESVLKNTREDHFNRDDYATDETGSEEIITEDLYRYGDKDFFKRLFQENRKKRDNLEMSAEEEDFLARYFSKDVVKKLKENSGEELGETEKKKKRVENNNKKKDTLKTLSSILEKKDRISRLDEEVNKKSEDGKNIPSVYKNYWSLDSFVGRPRKRKEAAMNSSFRFTLFIALSIAFLTVVSSQPEWFGICIRNCAQCQQIFEHWFDGVKCANACLEYKGKLTPDCANENSIGPFLKNPYN</sequence>
<feature type="compositionally biased region" description="Basic and acidic residues" evidence="2">
    <location>
        <begin position="507"/>
        <end position="532"/>
    </location>
</feature>
<feature type="compositionally biased region" description="Basic and acidic residues" evidence="2">
    <location>
        <begin position="473"/>
        <end position="483"/>
    </location>
</feature>
<keyword evidence="4" id="KW-1185">Reference proteome</keyword>
<feature type="compositionally biased region" description="Polar residues" evidence="2">
    <location>
        <begin position="190"/>
        <end position="205"/>
    </location>
</feature>
<feature type="region of interest" description="Disordered" evidence="2">
    <location>
        <begin position="113"/>
        <end position="134"/>
    </location>
</feature>
<dbReference type="Proteomes" id="UP001258017">
    <property type="component" value="Unassembled WGS sequence"/>
</dbReference>
<dbReference type="GO" id="GO:0018990">
    <property type="term" value="P:ecdysis, chitin-based cuticle"/>
    <property type="evidence" value="ECO:0007669"/>
    <property type="project" value="InterPro"/>
</dbReference>
<proteinExistence type="predicted"/>
<organism evidence="3 4">
    <name type="scientific">Odynerus spinipes</name>
    <dbReference type="NCBI Taxonomy" id="1348599"/>
    <lineage>
        <taxon>Eukaryota</taxon>
        <taxon>Metazoa</taxon>
        <taxon>Ecdysozoa</taxon>
        <taxon>Arthropoda</taxon>
        <taxon>Hexapoda</taxon>
        <taxon>Insecta</taxon>
        <taxon>Pterygota</taxon>
        <taxon>Neoptera</taxon>
        <taxon>Endopterygota</taxon>
        <taxon>Hymenoptera</taxon>
        <taxon>Apocrita</taxon>
        <taxon>Aculeata</taxon>
        <taxon>Vespoidea</taxon>
        <taxon>Vespidae</taxon>
        <taxon>Eumeninae</taxon>
        <taxon>Odynerus</taxon>
    </lineage>
</organism>
<feature type="compositionally biased region" description="Acidic residues" evidence="2">
    <location>
        <begin position="387"/>
        <end position="397"/>
    </location>
</feature>
<dbReference type="InterPro" id="IPR006825">
    <property type="entry name" value="Eclosion"/>
</dbReference>